<organism evidence="15 16">
    <name type="scientific">Candidatus Planktophila vernalis</name>
    <dbReference type="NCBI Taxonomy" id="1884907"/>
    <lineage>
        <taxon>Bacteria</taxon>
        <taxon>Bacillati</taxon>
        <taxon>Actinomycetota</taxon>
        <taxon>Actinomycetes</taxon>
        <taxon>Candidatus Nanopelagicales</taxon>
        <taxon>Candidatus Nanopelagicaceae</taxon>
        <taxon>Candidatus Planktophila</taxon>
    </lineage>
</organism>
<dbReference type="GO" id="GO:0006298">
    <property type="term" value="P:mismatch repair"/>
    <property type="evidence" value="ECO:0007669"/>
    <property type="project" value="TreeGrafter"/>
</dbReference>
<dbReference type="Gene3D" id="1.10.1670.10">
    <property type="entry name" value="Helix-hairpin-Helix base-excision DNA repair enzymes (C-terminal)"/>
    <property type="match status" value="1"/>
</dbReference>
<evidence type="ECO:0000256" key="1">
    <source>
        <dbReference type="ARBA" id="ARBA00000843"/>
    </source>
</evidence>
<dbReference type="Proteomes" id="UP000217186">
    <property type="component" value="Chromosome"/>
</dbReference>
<evidence type="ECO:0000313" key="16">
    <source>
        <dbReference type="Proteomes" id="UP000217186"/>
    </source>
</evidence>
<evidence type="ECO:0000256" key="7">
    <source>
        <dbReference type="ARBA" id="ARBA00022723"/>
    </source>
</evidence>
<comment type="cofactor">
    <cofactor evidence="2">
        <name>[4Fe-4S] cluster</name>
        <dbReference type="ChEBI" id="CHEBI:49883"/>
    </cofactor>
</comment>
<dbReference type="InterPro" id="IPR000445">
    <property type="entry name" value="HhH_motif"/>
</dbReference>
<dbReference type="GO" id="GO:0034039">
    <property type="term" value="F:8-oxo-7,8-dihydroguanine DNA N-glycosylase activity"/>
    <property type="evidence" value="ECO:0007669"/>
    <property type="project" value="TreeGrafter"/>
</dbReference>
<sequence length="283" mass="32282">MNQLEKPIVSWFKKNKRNLPWRNTTPWGVMVSEYMLQQTPVNRVLPKWDEWMKRWPTPKDLAKASPAEVITAWGRLGYPRRALRLHAAAQIIAEDFNNEVPEDPAILQTLPGIGEYTAAAIGAFAFEKQTLVMDVNIRRLLTRIVDGNEHPKPAPTTRERASRLALQPPKNAHIWAAATMELGALVCTSKNPICEQCPVIGQCNWRKNGYPKTDLVRKSQDWHGTDRKCRGTIVQALRENESLTENAIKKLWPDESQVEKALKTLQADLLIEAIPRKRYRLPA</sequence>
<dbReference type="GO" id="GO:0051539">
    <property type="term" value="F:4 iron, 4 sulfur cluster binding"/>
    <property type="evidence" value="ECO:0007669"/>
    <property type="project" value="UniProtKB-KW"/>
</dbReference>
<dbReference type="OrthoDB" id="9802365at2"/>
<evidence type="ECO:0000256" key="12">
    <source>
        <dbReference type="ARBA" id="ARBA00023204"/>
    </source>
</evidence>
<evidence type="ECO:0000256" key="11">
    <source>
        <dbReference type="ARBA" id="ARBA00023014"/>
    </source>
</evidence>
<dbReference type="SUPFAM" id="SSF48150">
    <property type="entry name" value="DNA-glycosylase"/>
    <property type="match status" value="1"/>
</dbReference>
<dbReference type="PANTHER" id="PTHR42944">
    <property type="entry name" value="ADENINE DNA GLYCOSYLASE"/>
    <property type="match status" value="1"/>
</dbReference>
<dbReference type="CDD" id="cd00056">
    <property type="entry name" value="ENDO3c"/>
    <property type="match status" value="1"/>
</dbReference>
<dbReference type="InterPro" id="IPR003265">
    <property type="entry name" value="HhH-GPD_domain"/>
</dbReference>
<keyword evidence="12" id="KW-0234">DNA repair</keyword>
<accession>A0A249KRH3</accession>
<dbReference type="InterPro" id="IPR023170">
    <property type="entry name" value="HhH_base_excis_C"/>
</dbReference>
<dbReference type="KEGG" id="pvn:A7sIIA15_00555"/>
<dbReference type="PROSITE" id="PS01155">
    <property type="entry name" value="ENDONUCLEASE_III_2"/>
    <property type="match status" value="1"/>
</dbReference>
<dbReference type="InterPro" id="IPR044298">
    <property type="entry name" value="MIG/MutY"/>
</dbReference>
<dbReference type="InterPro" id="IPR011257">
    <property type="entry name" value="DNA_glycosylase"/>
</dbReference>
<keyword evidence="10" id="KW-0408">Iron</keyword>
<comment type="similarity">
    <text evidence="3">Belongs to the Nth/MutY family.</text>
</comment>
<comment type="catalytic activity">
    <reaction evidence="1">
        <text>Hydrolyzes free adenine bases from 7,8-dihydro-8-oxoguanine:adenine mismatched double-stranded DNA, leaving an apurinic site.</text>
        <dbReference type="EC" id="3.2.2.31"/>
    </reaction>
</comment>
<gene>
    <name evidence="15" type="ORF">A7sIIA15_00555</name>
</gene>
<evidence type="ECO:0000256" key="8">
    <source>
        <dbReference type="ARBA" id="ARBA00022763"/>
    </source>
</evidence>
<dbReference type="Pfam" id="PF00633">
    <property type="entry name" value="HHH"/>
    <property type="match status" value="1"/>
</dbReference>
<dbReference type="PANTHER" id="PTHR42944:SF1">
    <property type="entry name" value="ADENINE DNA GLYCOSYLASE"/>
    <property type="match status" value="1"/>
</dbReference>
<dbReference type="GO" id="GO:0046872">
    <property type="term" value="F:metal ion binding"/>
    <property type="evidence" value="ECO:0007669"/>
    <property type="project" value="UniProtKB-KW"/>
</dbReference>
<dbReference type="InterPro" id="IPR004036">
    <property type="entry name" value="Endonuclease-III-like_CS2"/>
</dbReference>
<protein>
    <recommendedName>
        <fullName evidence="5">Adenine DNA glycosylase</fullName>
        <ecNumber evidence="4">3.2.2.31</ecNumber>
    </recommendedName>
</protein>
<dbReference type="AlphaFoldDB" id="A0A249KRH3"/>
<dbReference type="Gene3D" id="1.10.340.30">
    <property type="entry name" value="Hypothetical protein, domain 2"/>
    <property type="match status" value="1"/>
</dbReference>
<keyword evidence="7" id="KW-0479">Metal-binding</keyword>
<evidence type="ECO:0000256" key="2">
    <source>
        <dbReference type="ARBA" id="ARBA00001966"/>
    </source>
</evidence>
<keyword evidence="6" id="KW-0004">4Fe-4S</keyword>
<dbReference type="GO" id="GO:0032357">
    <property type="term" value="F:oxidized purine DNA binding"/>
    <property type="evidence" value="ECO:0007669"/>
    <property type="project" value="TreeGrafter"/>
</dbReference>
<dbReference type="SMART" id="SM00478">
    <property type="entry name" value="ENDO3c"/>
    <property type="match status" value="1"/>
</dbReference>
<dbReference type="GO" id="GO:0000701">
    <property type="term" value="F:purine-specific mismatch base pair DNA N-glycosylase activity"/>
    <property type="evidence" value="ECO:0007669"/>
    <property type="project" value="UniProtKB-EC"/>
</dbReference>
<dbReference type="Pfam" id="PF00730">
    <property type="entry name" value="HhH-GPD"/>
    <property type="match status" value="1"/>
</dbReference>
<dbReference type="EMBL" id="CP016776">
    <property type="protein sequence ID" value="ASY19408.1"/>
    <property type="molecule type" value="Genomic_DNA"/>
</dbReference>
<keyword evidence="13" id="KW-0326">Glycosidase</keyword>
<evidence type="ECO:0000256" key="9">
    <source>
        <dbReference type="ARBA" id="ARBA00022801"/>
    </source>
</evidence>
<evidence type="ECO:0000259" key="14">
    <source>
        <dbReference type="SMART" id="SM00478"/>
    </source>
</evidence>
<name>A0A249KRH3_9ACTN</name>
<feature type="domain" description="HhH-GPD" evidence="14">
    <location>
        <begin position="35"/>
        <end position="179"/>
    </location>
</feature>
<proteinExistence type="inferred from homology"/>
<dbReference type="EC" id="3.2.2.31" evidence="4"/>
<evidence type="ECO:0000256" key="13">
    <source>
        <dbReference type="ARBA" id="ARBA00023295"/>
    </source>
</evidence>
<evidence type="ECO:0000313" key="15">
    <source>
        <dbReference type="EMBL" id="ASY19408.1"/>
    </source>
</evidence>
<evidence type="ECO:0000256" key="6">
    <source>
        <dbReference type="ARBA" id="ARBA00022485"/>
    </source>
</evidence>
<reference evidence="15 16" key="1">
    <citation type="submission" date="2016-07" db="EMBL/GenBank/DDBJ databases">
        <title>High microdiversification within the ubiquitous acI lineage of Actinobacteria.</title>
        <authorList>
            <person name="Neuenschwander S.M."/>
            <person name="Salcher M."/>
            <person name="Ghai R."/>
            <person name="Pernthaler J."/>
        </authorList>
    </citation>
    <scope>NUCLEOTIDE SEQUENCE [LARGE SCALE GENOMIC DNA]</scope>
    <source>
        <strain evidence="15">MMS-IIA-15</strain>
    </source>
</reference>
<dbReference type="GO" id="GO:0006284">
    <property type="term" value="P:base-excision repair"/>
    <property type="evidence" value="ECO:0007669"/>
    <property type="project" value="InterPro"/>
</dbReference>
<evidence type="ECO:0000256" key="4">
    <source>
        <dbReference type="ARBA" id="ARBA00012045"/>
    </source>
</evidence>
<keyword evidence="16" id="KW-1185">Reference proteome</keyword>
<evidence type="ECO:0000256" key="3">
    <source>
        <dbReference type="ARBA" id="ARBA00008343"/>
    </source>
</evidence>
<keyword evidence="9" id="KW-0378">Hydrolase</keyword>
<evidence type="ECO:0000256" key="5">
    <source>
        <dbReference type="ARBA" id="ARBA00022023"/>
    </source>
</evidence>
<dbReference type="RefSeq" id="WP_095685328.1">
    <property type="nucleotide sequence ID" value="NZ_CP016776.1"/>
</dbReference>
<keyword evidence="11" id="KW-0411">Iron-sulfur</keyword>
<dbReference type="GO" id="GO:0035485">
    <property type="term" value="F:adenine/guanine mispair binding"/>
    <property type="evidence" value="ECO:0007669"/>
    <property type="project" value="TreeGrafter"/>
</dbReference>
<evidence type="ECO:0000256" key="10">
    <source>
        <dbReference type="ARBA" id="ARBA00023004"/>
    </source>
</evidence>
<dbReference type="FunFam" id="1.10.340.30:FF:000003">
    <property type="entry name" value="A/G-specific adenine glycosylase"/>
    <property type="match status" value="1"/>
</dbReference>
<keyword evidence="8" id="KW-0227">DNA damage</keyword>